<keyword evidence="4" id="KW-0539">Nucleus</keyword>
<dbReference type="EMBL" id="KE124062">
    <property type="protein sequence ID" value="EPB83698.1"/>
    <property type="molecule type" value="Genomic_DNA"/>
</dbReference>
<keyword evidence="2" id="KW-0378">Hydrolase</keyword>
<evidence type="ECO:0000256" key="5">
    <source>
        <dbReference type="ARBA" id="ARBA00029543"/>
    </source>
</evidence>
<name>S2JMB1_MUCC1</name>
<evidence type="ECO:0000256" key="7">
    <source>
        <dbReference type="SAM" id="MobiDB-lite"/>
    </source>
</evidence>
<keyword evidence="3" id="KW-0456">Lyase</keyword>
<dbReference type="AlphaFoldDB" id="S2JMB1"/>
<evidence type="ECO:0000256" key="3">
    <source>
        <dbReference type="ARBA" id="ARBA00023239"/>
    </source>
</evidence>
<dbReference type="GO" id="GO:0034477">
    <property type="term" value="P:U6 snRNA 3'-end processing"/>
    <property type="evidence" value="ECO:0007669"/>
    <property type="project" value="InterPro"/>
</dbReference>
<accession>S2JMB1</accession>
<evidence type="ECO:0000256" key="4">
    <source>
        <dbReference type="ARBA" id="ARBA00023242"/>
    </source>
</evidence>
<keyword evidence="1" id="KW-0540">Nuclease</keyword>
<dbReference type="Gene3D" id="3.90.1140.10">
    <property type="entry name" value="Cyclic phosphodiesterase"/>
    <property type="match status" value="1"/>
</dbReference>
<dbReference type="STRING" id="1220926.S2JMB1"/>
<dbReference type="PANTHER" id="PTHR13522:SF3">
    <property type="entry name" value="U6 SNRNA PHOSPHODIESTERASE 1"/>
    <property type="match status" value="1"/>
</dbReference>
<dbReference type="InterPro" id="IPR027521">
    <property type="entry name" value="Usb1"/>
</dbReference>
<organism evidence="8 9">
    <name type="scientific">Mucor circinelloides f. circinelloides (strain 1006PhL)</name>
    <name type="common">Mucormycosis agent</name>
    <name type="synonym">Calyptromyces circinelloides</name>
    <dbReference type="NCBI Taxonomy" id="1220926"/>
    <lineage>
        <taxon>Eukaryota</taxon>
        <taxon>Fungi</taxon>
        <taxon>Fungi incertae sedis</taxon>
        <taxon>Mucoromycota</taxon>
        <taxon>Mucoromycotina</taxon>
        <taxon>Mucoromycetes</taxon>
        <taxon>Mucorales</taxon>
        <taxon>Mucorineae</taxon>
        <taxon>Mucoraceae</taxon>
        <taxon>Mucor</taxon>
    </lineage>
</organism>
<evidence type="ECO:0000313" key="8">
    <source>
        <dbReference type="EMBL" id="EPB83698.1"/>
    </source>
</evidence>
<dbReference type="FunCoup" id="S2JMB1">
    <property type="interactions" value="234"/>
</dbReference>
<sequence>MPKLPSFFDKPESAKTDNSRDHQGRVRTVPHQHDSWATYVYCKVELSHELLALHPYLKDAEMLPEQHISLSRPVYLRKYQLTPFTRSIKAALRDIQRFDVSFAQISHLTNDEKTRSFLTLEIGHGYNQLHKCMKFVDNVMREYHKPIFYDPPRFHASFAWSLKQSTIASIRIPPHVIEQIVSNVFSIDKVYVKMGNRLETVSLD</sequence>
<dbReference type="OrthoDB" id="49151at2759"/>
<proteinExistence type="predicted"/>
<dbReference type="VEuPathDB" id="FungiDB:HMPREF1544_09548"/>
<protein>
    <recommendedName>
        <fullName evidence="5">U6 snRNA phosphodiesterase 1</fullName>
    </recommendedName>
    <alternativeName>
        <fullName evidence="6">3'-5' RNA exonuclease USB1</fullName>
    </alternativeName>
</protein>
<dbReference type="OMA" id="KTVVLQY"/>
<dbReference type="GO" id="GO:0005634">
    <property type="term" value="C:nucleus"/>
    <property type="evidence" value="ECO:0007669"/>
    <property type="project" value="TreeGrafter"/>
</dbReference>
<keyword evidence="9" id="KW-1185">Reference proteome</keyword>
<dbReference type="PANTHER" id="PTHR13522">
    <property type="entry name" value="U6 SNRNA PHOSPHODIESTERASE 1"/>
    <property type="match status" value="1"/>
</dbReference>
<dbReference type="Pfam" id="PF09749">
    <property type="entry name" value="HVSL"/>
    <property type="match status" value="1"/>
</dbReference>
<feature type="region of interest" description="Disordered" evidence="7">
    <location>
        <begin position="1"/>
        <end position="28"/>
    </location>
</feature>
<dbReference type="GO" id="GO:0000175">
    <property type="term" value="F:3'-5'-RNA exonuclease activity"/>
    <property type="evidence" value="ECO:0007669"/>
    <property type="project" value="TreeGrafter"/>
</dbReference>
<evidence type="ECO:0000313" key="9">
    <source>
        <dbReference type="Proteomes" id="UP000014254"/>
    </source>
</evidence>
<dbReference type="GO" id="GO:0016829">
    <property type="term" value="F:lyase activity"/>
    <property type="evidence" value="ECO:0007669"/>
    <property type="project" value="UniProtKB-KW"/>
</dbReference>
<evidence type="ECO:0000256" key="2">
    <source>
        <dbReference type="ARBA" id="ARBA00022801"/>
    </source>
</evidence>
<dbReference type="eggNOG" id="KOG3102">
    <property type="taxonomic scope" value="Eukaryota"/>
</dbReference>
<dbReference type="Proteomes" id="UP000014254">
    <property type="component" value="Unassembled WGS sequence"/>
</dbReference>
<evidence type="ECO:0000256" key="1">
    <source>
        <dbReference type="ARBA" id="ARBA00022722"/>
    </source>
</evidence>
<dbReference type="InParanoid" id="S2JMB1"/>
<reference evidence="9" key="1">
    <citation type="submission" date="2013-05" db="EMBL/GenBank/DDBJ databases">
        <title>The Genome sequence of Mucor circinelloides f. circinelloides 1006PhL.</title>
        <authorList>
            <consortium name="The Broad Institute Genomics Platform"/>
            <person name="Cuomo C."/>
            <person name="Earl A."/>
            <person name="Findley K."/>
            <person name="Lee S.C."/>
            <person name="Walker B."/>
            <person name="Young S."/>
            <person name="Zeng Q."/>
            <person name="Gargeya S."/>
            <person name="Fitzgerald M."/>
            <person name="Haas B."/>
            <person name="Abouelleil A."/>
            <person name="Allen A.W."/>
            <person name="Alvarado L."/>
            <person name="Arachchi H.M."/>
            <person name="Berlin A.M."/>
            <person name="Chapman S.B."/>
            <person name="Gainer-Dewar J."/>
            <person name="Goldberg J."/>
            <person name="Griggs A."/>
            <person name="Gujja S."/>
            <person name="Hansen M."/>
            <person name="Howarth C."/>
            <person name="Imamovic A."/>
            <person name="Ireland A."/>
            <person name="Larimer J."/>
            <person name="McCowan C."/>
            <person name="Murphy C."/>
            <person name="Pearson M."/>
            <person name="Poon T.W."/>
            <person name="Priest M."/>
            <person name="Roberts A."/>
            <person name="Saif S."/>
            <person name="Shea T."/>
            <person name="Sisk P."/>
            <person name="Sykes S."/>
            <person name="Wortman J."/>
            <person name="Nusbaum C."/>
            <person name="Birren B."/>
        </authorList>
    </citation>
    <scope>NUCLEOTIDE SEQUENCE [LARGE SCALE GENOMIC DNA]</scope>
    <source>
        <strain evidence="9">1006PhL</strain>
    </source>
</reference>
<feature type="compositionally biased region" description="Basic and acidic residues" evidence="7">
    <location>
        <begin position="9"/>
        <end position="24"/>
    </location>
</feature>
<gene>
    <name evidence="8" type="ORF">HMPREF1544_09548</name>
</gene>
<evidence type="ECO:0000256" key="6">
    <source>
        <dbReference type="ARBA" id="ARBA00030030"/>
    </source>
</evidence>